<evidence type="ECO:0000256" key="3">
    <source>
        <dbReference type="ARBA" id="ARBA00047645"/>
    </source>
</evidence>
<dbReference type="PROSITE" id="PS51160">
    <property type="entry name" value="ACYLPHOSPHATASE_3"/>
    <property type="match status" value="1"/>
</dbReference>
<evidence type="ECO:0000256" key="1">
    <source>
        <dbReference type="ARBA" id="ARBA00005614"/>
    </source>
</evidence>
<dbReference type="EMBL" id="MHUL01000009">
    <property type="protein sequence ID" value="OHA77321.1"/>
    <property type="molecule type" value="Genomic_DNA"/>
</dbReference>
<dbReference type="InterPro" id="IPR017968">
    <property type="entry name" value="Acylphosphatase_CS"/>
</dbReference>
<dbReference type="PROSITE" id="PS00151">
    <property type="entry name" value="ACYLPHOSPHATASE_2"/>
    <property type="match status" value="1"/>
</dbReference>
<dbReference type="Gene3D" id="3.30.70.100">
    <property type="match status" value="1"/>
</dbReference>
<evidence type="ECO:0000259" key="6">
    <source>
        <dbReference type="PROSITE" id="PS51160"/>
    </source>
</evidence>
<dbReference type="InterPro" id="IPR001792">
    <property type="entry name" value="Acylphosphatase-like_dom"/>
</dbReference>
<dbReference type="PANTHER" id="PTHR47268:SF4">
    <property type="entry name" value="ACYLPHOSPHATASE"/>
    <property type="match status" value="1"/>
</dbReference>
<dbReference type="Proteomes" id="UP000178222">
    <property type="component" value="Unassembled WGS sequence"/>
</dbReference>
<dbReference type="Pfam" id="PF00708">
    <property type="entry name" value="Acylphosphatase"/>
    <property type="match status" value="1"/>
</dbReference>
<organism evidence="7 8">
    <name type="scientific">Candidatus Wildermuthbacteria bacterium RIFCSPLOWO2_02_FULL_47_9c</name>
    <dbReference type="NCBI Taxonomy" id="1802466"/>
    <lineage>
        <taxon>Bacteria</taxon>
        <taxon>Candidatus Wildermuthiibacteriota</taxon>
    </lineage>
</organism>
<dbReference type="PRINTS" id="PR00112">
    <property type="entry name" value="ACYLPHPHTASE"/>
</dbReference>
<dbReference type="GO" id="GO:0003998">
    <property type="term" value="F:acylphosphatase activity"/>
    <property type="evidence" value="ECO:0007669"/>
    <property type="project" value="UniProtKB-EC"/>
</dbReference>
<evidence type="ECO:0000256" key="2">
    <source>
        <dbReference type="ARBA" id="ARBA00012150"/>
    </source>
</evidence>
<dbReference type="InterPro" id="IPR020456">
    <property type="entry name" value="Acylphosphatase"/>
</dbReference>
<feature type="active site" evidence="4">
    <location>
        <position position="18"/>
    </location>
</feature>
<evidence type="ECO:0000256" key="5">
    <source>
        <dbReference type="RuleBase" id="RU004168"/>
    </source>
</evidence>
<evidence type="ECO:0000313" key="8">
    <source>
        <dbReference type="Proteomes" id="UP000178222"/>
    </source>
</evidence>
<comment type="catalytic activity">
    <reaction evidence="3 4">
        <text>an acyl phosphate + H2O = a carboxylate + phosphate + H(+)</text>
        <dbReference type="Rhea" id="RHEA:14965"/>
        <dbReference type="ChEBI" id="CHEBI:15377"/>
        <dbReference type="ChEBI" id="CHEBI:15378"/>
        <dbReference type="ChEBI" id="CHEBI:29067"/>
        <dbReference type="ChEBI" id="CHEBI:43474"/>
        <dbReference type="ChEBI" id="CHEBI:59918"/>
        <dbReference type="EC" id="3.6.1.7"/>
    </reaction>
</comment>
<evidence type="ECO:0000256" key="4">
    <source>
        <dbReference type="PROSITE-ProRule" id="PRU00520"/>
    </source>
</evidence>
<keyword evidence="4" id="KW-0378">Hydrolase</keyword>
<dbReference type="EC" id="3.6.1.7" evidence="2 4"/>
<evidence type="ECO:0000313" key="7">
    <source>
        <dbReference type="EMBL" id="OHA77321.1"/>
    </source>
</evidence>
<feature type="domain" description="Acylphosphatase-like" evidence="6">
    <location>
        <begin position="3"/>
        <end position="90"/>
    </location>
</feature>
<proteinExistence type="inferred from homology"/>
<reference evidence="7 8" key="1">
    <citation type="journal article" date="2016" name="Nat. Commun.">
        <title>Thousands of microbial genomes shed light on interconnected biogeochemical processes in an aquifer system.</title>
        <authorList>
            <person name="Anantharaman K."/>
            <person name="Brown C.T."/>
            <person name="Hug L.A."/>
            <person name="Sharon I."/>
            <person name="Castelle C.J."/>
            <person name="Probst A.J."/>
            <person name="Thomas B.C."/>
            <person name="Singh A."/>
            <person name="Wilkins M.J."/>
            <person name="Karaoz U."/>
            <person name="Brodie E.L."/>
            <person name="Williams K.H."/>
            <person name="Hubbard S.S."/>
            <person name="Banfield J.F."/>
        </authorList>
    </citation>
    <scope>NUCLEOTIDE SEQUENCE [LARGE SCALE GENOMIC DNA]</scope>
</reference>
<dbReference type="InterPro" id="IPR036046">
    <property type="entry name" value="Acylphosphatase-like_dom_sf"/>
</dbReference>
<dbReference type="NCBIfam" id="NF011022">
    <property type="entry name" value="PRK14451.1"/>
    <property type="match status" value="1"/>
</dbReference>
<dbReference type="AlphaFoldDB" id="A0A1G2RZ44"/>
<comment type="caution">
    <text evidence="7">The sequence shown here is derived from an EMBL/GenBank/DDBJ whole genome shotgun (WGS) entry which is preliminary data.</text>
</comment>
<dbReference type="PANTHER" id="PTHR47268">
    <property type="entry name" value="ACYLPHOSPHATASE"/>
    <property type="match status" value="1"/>
</dbReference>
<dbReference type="SUPFAM" id="SSF54975">
    <property type="entry name" value="Acylphosphatase/BLUF domain-like"/>
    <property type="match status" value="1"/>
</dbReference>
<feature type="active site" evidence="4">
    <location>
        <position position="36"/>
    </location>
</feature>
<comment type="similarity">
    <text evidence="1 5">Belongs to the acylphosphatase family.</text>
</comment>
<accession>A0A1G2RZ44</accession>
<gene>
    <name evidence="7" type="ORF">A3J30_00285</name>
</gene>
<protein>
    <recommendedName>
        <fullName evidence="2 4">acylphosphatase</fullName>
        <ecNumber evidence="2 4">3.6.1.7</ecNumber>
    </recommendedName>
</protein>
<sequence length="93" mass="10798">MIRVRIWVSGRVQGVWYRRSAQAKARELGITGWARNLIDGRVEMVCEGTEENMRAFLEWAGRGPFFARVSTMETQEEAYQGAFTLFEVREFGF</sequence>
<name>A0A1G2RZ44_9BACT</name>